<dbReference type="PANTHER" id="PTHR47691">
    <property type="entry name" value="REGULATOR-RELATED"/>
    <property type="match status" value="1"/>
</dbReference>
<dbReference type="GO" id="GO:0043531">
    <property type="term" value="F:ADP binding"/>
    <property type="evidence" value="ECO:0007669"/>
    <property type="project" value="InterPro"/>
</dbReference>
<dbReference type="Gene3D" id="1.25.40.10">
    <property type="entry name" value="Tetratricopeptide repeat domain"/>
    <property type="match status" value="2"/>
</dbReference>
<dbReference type="InterPro" id="IPR009003">
    <property type="entry name" value="Peptidase_S1_PA"/>
</dbReference>
<feature type="domain" description="CHAT" evidence="1">
    <location>
        <begin position="1353"/>
        <end position="1587"/>
    </location>
</feature>
<comment type="caution">
    <text evidence="2">The sequence shown here is derived from an EMBL/GenBank/DDBJ whole genome shotgun (WGS) entry which is preliminary data.</text>
</comment>
<dbReference type="InterPro" id="IPR019734">
    <property type="entry name" value="TPR_rpt"/>
</dbReference>
<dbReference type="SUPFAM" id="SSF48452">
    <property type="entry name" value="TPR-like"/>
    <property type="match status" value="2"/>
</dbReference>
<evidence type="ECO:0000313" key="2">
    <source>
        <dbReference type="EMBL" id="MBR7838694.1"/>
    </source>
</evidence>
<dbReference type="PANTHER" id="PTHR47691:SF3">
    <property type="entry name" value="HTH-TYPE TRANSCRIPTIONAL REGULATOR RV0890C-RELATED"/>
    <property type="match status" value="1"/>
</dbReference>
<dbReference type="Gene3D" id="2.40.10.10">
    <property type="entry name" value="Trypsin-like serine proteases"/>
    <property type="match status" value="1"/>
</dbReference>
<dbReference type="InterPro" id="IPR011990">
    <property type="entry name" value="TPR-like_helical_dom_sf"/>
</dbReference>
<dbReference type="EMBL" id="JAGSOG010000318">
    <property type="protein sequence ID" value="MBR7838694.1"/>
    <property type="molecule type" value="Genomic_DNA"/>
</dbReference>
<dbReference type="SUPFAM" id="SSF50494">
    <property type="entry name" value="Trypsin-like serine proteases"/>
    <property type="match status" value="1"/>
</dbReference>
<reference evidence="2" key="1">
    <citation type="submission" date="2021-04" db="EMBL/GenBank/DDBJ databases">
        <title>Genome based classification of Actinospica acidithermotolerans sp. nov., an actinobacterium isolated from an Indonesian hot spring.</title>
        <authorList>
            <person name="Kusuma A.B."/>
            <person name="Putra K.E."/>
            <person name="Nafisah S."/>
            <person name="Loh J."/>
            <person name="Nouioui I."/>
            <person name="Goodfellow M."/>
        </authorList>
    </citation>
    <scope>NUCLEOTIDE SEQUENCE</scope>
    <source>
        <strain evidence="2">CSCA 57</strain>
    </source>
</reference>
<dbReference type="InterPro" id="IPR043504">
    <property type="entry name" value="Peptidase_S1_PA_chymotrypsin"/>
</dbReference>
<organism evidence="2 3">
    <name type="scientific">Actinospica durhamensis</name>
    <dbReference type="NCBI Taxonomy" id="1508375"/>
    <lineage>
        <taxon>Bacteria</taxon>
        <taxon>Bacillati</taxon>
        <taxon>Actinomycetota</taxon>
        <taxon>Actinomycetes</taxon>
        <taxon>Catenulisporales</taxon>
        <taxon>Actinospicaceae</taxon>
        <taxon>Actinospica</taxon>
    </lineage>
</organism>
<dbReference type="Proteomes" id="UP000675781">
    <property type="component" value="Unassembled WGS sequence"/>
</dbReference>
<dbReference type="RefSeq" id="WP_212533145.1">
    <property type="nucleotide sequence ID" value="NZ_JAGSOG010000318.1"/>
</dbReference>
<dbReference type="InterPro" id="IPR024983">
    <property type="entry name" value="CHAT_dom"/>
</dbReference>
<evidence type="ECO:0000313" key="3">
    <source>
        <dbReference type="Proteomes" id="UP000675781"/>
    </source>
</evidence>
<proteinExistence type="predicted"/>
<gene>
    <name evidence="2" type="ORF">KDL01_35830</name>
</gene>
<sequence>MTPGVASLDPRRVAEVVVQVDGGRTRRGSGYLVTAKTVLTAAHVVAGAVAVSLRFNADRSAECTASGLVTWSSDAVDAAVVEIVDVAGGRVPFEPGHAVAFGRLPDQDTSFTFSALGFPLFKLRGDRSAPTLYRDSHHEVGTVNPWSNMREGTLALTVHSPADSSPDRSPWEGMSGAAVWVDGRLVGLVSEHHRSDGPGMLAASRIDRWFEHPRLTRGEISELSAAIGLPLDALDLVEVRAPASAALPGLVFDLVSQARRRVVLPPDPAGFVGRETEVEVLLDLLRPDDVGHGGADPVLVSAVAGLGGIGKSTLAVRACHRAFERGWFAGGVYFLDMRGFEQGAGGLVTASQAIATMLRSLVGAVEPIPEAAEEQLILYRALMATLSTHRSAVLLVLDNVFGEHQVEPLVPGIGSHRVLITSRNSLAALRARLIEVDGLTPAAGRALIERALAAAHPEDARCADEPDELTALVELCEYLPLALEIVAARLKSTPRRTLRSMVEELQDARTRLDSLMYEGDPPRGVESAFGASYRHLPPATARLFRLLAIGPGPDTDLATAAVLSAQTAAETRRQLEALERAHLTRADATGERWSMHDLVRLYARKLADQDDKDANDEAIIRAIAHYLDGAERAAVGPTQQDTGSRGSGHEFERGASAWLTERRPNLVASAGVALELGYPELTLRLGRVLAPYLRAHQFHEDRLLLATALERAGHITGAAQTEMSAALEVGDALESLGRLADALDAYEHVASLADAAGDPRGVARALLSAGETRRRLGDLAEAGAAWRRVVDIAEKHGLIDNLRAALAQFAAALEASGLSLATQVELSSSGAGQATDRPLDAARARLARAIQAQEAGHQTKALAGFAAVLPVLREHGDTESETKLLNARGTLFARRGESVAAERDLRAASSLARAGRFTDLYLASIHGLGVAALRAGDLARALRHLDQALWLDETSGPRMAPILLDRAETLLAAGLATEARENAQRAVELYASVGLTVNAAEARLLVARAALTTSELSAARENARAARLVFAQQRRPAWAAWARFVEHSARFSEGERTAALLRDLHRNVDYLEDVGPGLLPQESMLVAARVAISLGRRATAESLLTDVARIRVGGTARGRVLGWEAETALRELRGDTAGAGRAVTQGLHVVAAFAGTLGATDMRVGVSSLGAELAETGLRLAVESGSARRILVRAEQWRATVLRQRPVHAPADSPLAERLARLRALVATISEEGPAGRDVRRLQIERVRLEEEIRELARHAPGVFTPELPLDVAMLAAHLGERALVEYIRLGDQLHAVTLVAGRTRLYRLGSYAEVLAELDGHRFALVRLARQHGSAALLRGAQDVFQYTRGRMDRLLLEPMTEQLRGRQLVIVPTGSLHALAWATLPSLSGTPLVIAPSARSWMAAASRPAGPDPAAGGVFLAHGPGLMHAGTEIHRISRKYPDARVLSGEGATVEAVLEGLDGASIAHLSTHGRFRADNPLFSSLEFADGPLTVYDLEGLARGPRTVILSCSDAALSGIRPGDELMGMASALLAAGTRSLIASVGPVGPVGPVGDEELVEAMDVFHAALAAGRAPAEALLAMQDAVPQACTFVCYGA</sequence>
<accession>A0A941ISM9</accession>
<protein>
    <submittedName>
        <fullName evidence="2">CHAT domain-containing protein</fullName>
    </submittedName>
</protein>
<dbReference type="Pfam" id="PF13365">
    <property type="entry name" value="Trypsin_2"/>
    <property type="match status" value="1"/>
</dbReference>
<name>A0A941ISM9_9ACTN</name>
<dbReference type="Gene3D" id="3.40.50.300">
    <property type="entry name" value="P-loop containing nucleotide triphosphate hydrolases"/>
    <property type="match status" value="1"/>
</dbReference>
<dbReference type="PRINTS" id="PR00364">
    <property type="entry name" value="DISEASERSIST"/>
</dbReference>
<dbReference type="SMART" id="SM00028">
    <property type="entry name" value="TPR"/>
    <property type="match status" value="5"/>
</dbReference>
<dbReference type="InterPro" id="IPR027417">
    <property type="entry name" value="P-loop_NTPase"/>
</dbReference>
<evidence type="ECO:0000259" key="1">
    <source>
        <dbReference type="Pfam" id="PF12770"/>
    </source>
</evidence>
<dbReference type="SUPFAM" id="SSF52540">
    <property type="entry name" value="P-loop containing nucleoside triphosphate hydrolases"/>
    <property type="match status" value="1"/>
</dbReference>
<keyword evidence="3" id="KW-1185">Reference proteome</keyword>
<dbReference type="Pfam" id="PF12770">
    <property type="entry name" value="CHAT"/>
    <property type="match status" value="1"/>
</dbReference>